<evidence type="ECO:0000256" key="1">
    <source>
        <dbReference type="SAM" id="SignalP"/>
    </source>
</evidence>
<dbReference type="Pfam" id="PF23071">
    <property type="entry name" value="DUF7044"/>
    <property type="match status" value="1"/>
</dbReference>
<evidence type="ECO:0000313" key="3">
    <source>
        <dbReference type="EMBL" id="MPC73695.1"/>
    </source>
</evidence>
<feature type="chain" id="PRO_5023108436" description="DUF7044 domain-containing protein" evidence="1">
    <location>
        <begin position="32"/>
        <end position="79"/>
    </location>
</feature>
<feature type="domain" description="DUF7044" evidence="2">
    <location>
        <begin position="33"/>
        <end position="78"/>
    </location>
</feature>
<dbReference type="AlphaFoldDB" id="A0A5B7HV82"/>
<reference evidence="3 4" key="1">
    <citation type="submission" date="2019-05" db="EMBL/GenBank/DDBJ databases">
        <title>Another draft genome of Portunus trituberculatus and its Hox gene families provides insights of decapod evolution.</title>
        <authorList>
            <person name="Jeong J.-H."/>
            <person name="Song I."/>
            <person name="Kim S."/>
            <person name="Choi T."/>
            <person name="Kim D."/>
            <person name="Ryu S."/>
            <person name="Kim W."/>
        </authorList>
    </citation>
    <scope>NUCLEOTIDE SEQUENCE [LARGE SCALE GENOMIC DNA]</scope>
    <source>
        <tissue evidence="3">Muscle</tissue>
    </source>
</reference>
<comment type="caution">
    <text evidence="3">The sequence shown here is derived from an EMBL/GenBank/DDBJ whole genome shotgun (WGS) entry which is preliminary data.</text>
</comment>
<accession>A0A5B7HV82</accession>
<proteinExistence type="predicted"/>
<feature type="signal peptide" evidence="1">
    <location>
        <begin position="1"/>
        <end position="31"/>
    </location>
</feature>
<dbReference type="EMBL" id="VSRR010037328">
    <property type="protein sequence ID" value="MPC73695.1"/>
    <property type="molecule type" value="Genomic_DNA"/>
</dbReference>
<keyword evidence="4" id="KW-1185">Reference proteome</keyword>
<keyword evidence="1" id="KW-0732">Signal</keyword>
<gene>
    <name evidence="3" type="ORF">E2C01_068032</name>
</gene>
<protein>
    <recommendedName>
        <fullName evidence="2">DUF7044 domain-containing protein</fullName>
    </recommendedName>
</protein>
<dbReference type="OrthoDB" id="9979716at2759"/>
<sequence>MKVAAVLASKAGWRWCLLSLALFVPSATGVAEECELPTHWRGGWFQSGVRDVISISRTEFSTKGVCTHSSGEKFLFKDR</sequence>
<name>A0A5B7HV82_PORTR</name>
<evidence type="ECO:0000259" key="2">
    <source>
        <dbReference type="Pfam" id="PF23071"/>
    </source>
</evidence>
<organism evidence="3 4">
    <name type="scientific">Portunus trituberculatus</name>
    <name type="common">Swimming crab</name>
    <name type="synonym">Neptunus trituberculatus</name>
    <dbReference type="NCBI Taxonomy" id="210409"/>
    <lineage>
        <taxon>Eukaryota</taxon>
        <taxon>Metazoa</taxon>
        <taxon>Ecdysozoa</taxon>
        <taxon>Arthropoda</taxon>
        <taxon>Crustacea</taxon>
        <taxon>Multicrustacea</taxon>
        <taxon>Malacostraca</taxon>
        <taxon>Eumalacostraca</taxon>
        <taxon>Eucarida</taxon>
        <taxon>Decapoda</taxon>
        <taxon>Pleocyemata</taxon>
        <taxon>Brachyura</taxon>
        <taxon>Eubrachyura</taxon>
        <taxon>Portunoidea</taxon>
        <taxon>Portunidae</taxon>
        <taxon>Portuninae</taxon>
        <taxon>Portunus</taxon>
    </lineage>
</organism>
<dbReference type="Proteomes" id="UP000324222">
    <property type="component" value="Unassembled WGS sequence"/>
</dbReference>
<evidence type="ECO:0000313" key="4">
    <source>
        <dbReference type="Proteomes" id="UP000324222"/>
    </source>
</evidence>
<dbReference type="InterPro" id="IPR055472">
    <property type="entry name" value="DUF7044"/>
</dbReference>